<protein>
    <submittedName>
        <fullName evidence="1">Uncharacterized protein</fullName>
    </submittedName>
</protein>
<sequence length="86" mass="9992">MTYRAETFIVEMLKQADIIIGRDIIVHNPEIFLDWSSRGMLAIGESYMAKQWEALLPLDVVLTKLLKLPSDAKRKLFKSWDAKFVH</sequence>
<reference evidence="1 2" key="1">
    <citation type="submission" date="2018-08" db="EMBL/GenBank/DDBJ databases">
        <title>Aphanomyces genome sequencing and annotation.</title>
        <authorList>
            <person name="Minardi D."/>
            <person name="Oidtmann B."/>
            <person name="Van Der Giezen M."/>
            <person name="Studholme D.J."/>
        </authorList>
    </citation>
    <scope>NUCLEOTIDE SEQUENCE [LARGE SCALE GENOMIC DNA]</scope>
    <source>
        <strain evidence="1 2">197901</strain>
    </source>
</reference>
<dbReference type="EMBL" id="QUTE01010118">
    <property type="protein sequence ID" value="RHZ15261.1"/>
    <property type="molecule type" value="Genomic_DNA"/>
</dbReference>
<name>A0A397FBE0_APHAT</name>
<gene>
    <name evidence="1" type="ORF">DYB31_006938</name>
</gene>
<dbReference type="Proteomes" id="UP000266196">
    <property type="component" value="Unassembled WGS sequence"/>
</dbReference>
<evidence type="ECO:0000313" key="1">
    <source>
        <dbReference type="EMBL" id="RHZ15261.1"/>
    </source>
</evidence>
<accession>A0A397FBE0</accession>
<dbReference type="VEuPathDB" id="FungiDB:H257_16706"/>
<feature type="non-terminal residue" evidence="1">
    <location>
        <position position="86"/>
    </location>
</feature>
<dbReference type="AlphaFoldDB" id="A0A397FBE0"/>
<comment type="caution">
    <text evidence="1">The sequence shown here is derived from an EMBL/GenBank/DDBJ whole genome shotgun (WGS) entry which is preliminary data.</text>
</comment>
<proteinExistence type="predicted"/>
<organism evidence="1 2">
    <name type="scientific">Aphanomyces astaci</name>
    <name type="common">Crayfish plague agent</name>
    <dbReference type="NCBI Taxonomy" id="112090"/>
    <lineage>
        <taxon>Eukaryota</taxon>
        <taxon>Sar</taxon>
        <taxon>Stramenopiles</taxon>
        <taxon>Oomycota</taxon>
        <taxon>Saprolegniomycetes</taxon>
        <taxon>Saprolegniales</taxon>
        <taxon>Verrucalvaceae</taxon>
        <taxon>Aphanomyces</taxon>
    </lineage>
</organism>
<evidence type="ECO:0000313" key="2">
    <source>
        <dbReference type="Proteomes" id="UP000266196"/>
    </source>
</evidence>